<keyword evidence="2" id="KW-0732">Signal</keyword>
<evidence type="ECO:0000256" key="1">
    <source>
        <dbReference type="ARBA" id="ARBA00009387"/>
    </source>
</evidence>
<feature type="signal peptide" evidence="2">
    <location>
        <begin position="1"/>
        <end position="18"/>
    </location>
</feature>
<reference evidence="4 5" key="1">
    <citation type="submission" date="2016-10" db="EMBL/GenBank/DDBJ databases">
        <authorList>
            <person name="de Groot N.N."/>
        </authorList>
    </citation>
    <scope>NUCLEOTIDE SEQUENCE [LARGE SCALE GENOMIC DNA]</scope>
    <source>
        <strain evidence="4 5">DSM 19981</strain>
    </source>
</reference>
<protein>
    <submittedName>
        <fullName evidence="4">Transglycosylase SLT domain-containing protein</fullName>
    </submittedName>
</protein>
<proteinExistence type="inferred from homology"/>
<evidence type="ECO:0000256" key="2">
    <source>
        <dbReference type="SAM" id="SignalP"/>
    </source>
</evidence>
<evidence type="ECO:0000259" key="3">
    <source>
        <dbReference type="Pfam" id="PF01464"/>
    </source>
</evidence>
<dbReference type="STRING" id="1123062.SAMN02745775_103114"/>
<sequence length="208" mass="21355">MRGVLVLLALLVPCSVRAEGAWTACRQAIAAAERGSGVPPGLLLAIAQVESGRAAPGGGVAPWPFAINAEGVGRFPETRDAAVAMVEGLRARGVTSIDVGCMQVNLFHHPDAFPGVEAGFDPALNVGYAVRFLRDLRARTGNWAEAVAGYHSGEAGRGMAYHARVTVTRVAGGVALSAPGALRGLCAPGLRAAMLVAPNGRPRVVCRG</sequence>
<dbReference type="OrthoDB" id="5945995at2"/>
<dbReference type="InterPro" id="IPR008258">
    <property type="entry name" value="Transglycosylase_SLT_dom_1"/>
</dbReference>
<feature type="domain" description="Transglycosylase SLT" evidence="3">
    <location>
        <begin position="28"/>
        <end position="155"/>
    </location>
</feature>
<comment type="similarity">
    <text evidence="1">Belongs to the virb1 family.</text>
</comment>
<organism evidence="4 5">
    <name type="scientific">Falsiroseomonas stagni DSM 19981</name>
    <dbReference type="NCBI Taxonomy" id="1123062"/>
    <lineage>
        <taxon>Bacteria</taxon>
        <taxon>Pseudomonadati</taxon>
        <taxon>Pseudomonadota</taxon>
        <taxon>Alphaproteobacteria</taxon>
        <taxon>Acetobacterales</taxon>
        <taxon>Roseomonadaceae</taxon>
        <taxon>Falsiroseomonas</taxon>
    </lineage>
</organism>
<evidence type="ECO:0000313" key="5">
    <source>
        <dbReference type="Proteomes" id="UP000199473"/>
    </source>
</evidence>
<dbReference type="Proteomes" id="UP000199473">
    <property type="component" value="Unassembled WGS sequence"/>
</dbReference>
<evidence type="ECO:0000313" key="4">
    <source>
        <dbReference type="EMBL" id="SFK50909.1"/>
    </source>
</evidence>
<dbReference type="Pfam" id="PF01464">
    <property type="entry name" value="SLT"/>
    <property type="match status" value="1"/>
</dbReference>
<dbReference type="CDD" id="cd13400">
    <property type="entry name" value="LT_IagB-like"/>
    <property type="match status" value="1"/>
</dbReference>
<name>A0A1I4A539_9PROT</name>
<feature type="chain" id="PRO_5011538455" evidence="2">
    <location>
        <begin position="19"/>
        <end position="208"/>
    </location>
</feature>
<dbReference type="EMBL" id="FOSQ01000003">
    <property type="protein sequence ID" value="SFK50909.1"/>
    <property type="molecule type" value="Genomic_DNA"/>
</dbReference>
<dbReference type="SUPFAM" id="SSF53955">
    <property type="entry name" value="Lysozyme-like"/>
    <property type="match status" value="1"/>
</dbReference>
<dbReference type="Gene3D" id="1.10.530.10">
    <property type="match status" value="1"/>
</dbReference>
<dbReference type="RefSeq" id="WP_092959245.1">
    <property type="nucleotide sequence ID" value="NZ_FOSQ01000003.1"/>
</dbReference>
<accession>A0A1I4A539</accession>
<dbReference type="AlphaFoldDB" id="A0A1I4A539"/>
<dbReference type="InterPro" id="IPR023346">
    <property type="entry name" value="Lysozyme-like_dom_sf"/>
</dbReference>
<keyword evidence="5" id="KW-1185">Reference proteome</keyword>
<gene>
    <name evidence="4" type="ORF">SAMN02745775_103114</name>
</gene>